<evidence type="ECO:0000259" key="5">
    <source>
        <dbReference type="Pfam" id="PF00930"/>
    </source>
</evidence>
<proteinExistence type="predicted"/>
<dbReference type="Proteomes" id="UP001595840">
    <property type="component" value="Unassembled WGS sequence"/>
</dbReference>
<dbReference type="InterPro" id="IPR001375">
    <property type="entry name" value="Peptidase_S9_cat"/>
</dbReference>
<sequence>MTLKSLISAMTCLVFISVCQTPLAKPMALDDVFDLEFASDPQPSPDGKIVYFVRNYMDIQQDRVRSNLWQVETRTGQMRPLTTGLTNDRSPRLSPDGSRLAYISSRDGSSQIYMLWLENGNTALISQLTDGASNLTWSPDSKQLYFTQFVKAQAKAPVTLPGKPEKAKWAKAPVFIDSTYYRADGAGFLPKGFDQIFTMDANGGHARQITSADMDHSGPLSLSPNGKTLYFSATQDPENDIINSEVYALELETGQSKALTDRQGPDNNAKLSPDGKLLAYTGFDDQNRLYEVTRLYVKDLASGKVSAITGQLDRDIGTYYWHKNSKGLYLSFDDQGDSVIAWQPLKGKHKVLTRALGGTSLGRPYASGQFAVNDDVLAFTHSLPGRPAEIASMDADGGKARVLTDLNRDFSARVALGKVEEVNFKASTDGRNIQGWVVYPPAFDASKKYPLMLEIHGGPVANYGPRFSAEMQLFAAAGYVTLYINPRGSDSYGPEFVNLIHHNYPSQDYNDLMDGVDALLAKGFIDQQKLFVTGGSGGGVLTAWIVGHTERFAAAVVAKPVINWYSFTLTADAYPYFSRYWFAKKPWEDSAHYLQRSPIQYVGNVTTPTMLLTGEADYRTPISETEQFYQALKLQGVKTAMVRIPDASHSITARPSNMMNKVAYILWWFAQHGGPSAKASDTSTSENSEQ</sequence>
<keyword evidence="1" id="KW-0378">Hydrolase</keyword>
<keyword evidence="7" id="KW-1185">Reference proteome</keyword>
<keyword evidence="2" id="KW-0720">Serine protease</keyword>
<dbReference type="InterPro" id="IPR002469">
    <property type="entry name" value="Peptidase_S9B_N"/>
</dbReference>
<reference evidence="7" key="1">
    <citation type="journal article" date="2019" name="Int. J. Syst. Evol. Microbiol.">
        <title>The Global Catalogue of Microorganisms (GCM) 10K type strain sequencing project: providing services to taxonomists for standard genome sequencing and annotation.</title>
        <authorList>
            <consortium name="The Broad Institute Genomics Platform"/>
            <consortium name="The Broad Institute Genome Sequencing Center for Infectious Disease"/>
            <person name="Wu L."/>
            <person name="Ma J."/>
        </authorList>
    </citation>
    <scope>NUCLEOTIDE SEQUENCE [LARGE SCALE GENOMIC DNA]</scope>
    <source>
        <strain evidence="7">CECT 8570</strain>
    </source>
</reference>
<dbReference type="InterPro" id="IPR011042">
    <property type="entry name" value="6-blade_b-propeller_TolB-like"/>
</dbReference>
<keyword evidence="2" id="KW-0645">Protease</keyword>
<dbReference type="InterPro" id="IPR029058">
    <property type="entry name" value="AB_hydrolase_fold"/>
</dbReference>
<protein>
    <submittedName>
        <fullName evidence="6">S9 family peptidase</fullName>
    </submittedName>
</protein>
<dbReference type="SUPFAM" id="SSF53474">
    <property type="entry name" value="alpha/beta-Hydrolases"/>
    <property type="match status" value="1"/>
</dbReference>
<dbReference type="RefSeq" id="WP_290264727.1">
    <property type="nucleotide sequence ID" value="NZ_JAUFQG010000006.1"/>
</dbReference>
<evidence type="ECO:0000313" key="7">
    <source>
        <dbReference type="Proteomes" id="UP001595840"/>
    </source>
</evidence>
<dbReference type="Pfam" id="PF07676">
    <property type="entry name" value="PD40"/>
    <property type="match status" value="1"/>
</dbReference>
<dbReference type="Gene3D" id="2.120.10.30">
    <property type="entry name" value="TolB, C-terminal domain"/>
    <property type="match status" value="2"/>
</dbReference>
<dbReference type="Pfam" id="PF00326">
    <property type="entry name" value="Peptidase_S9"/>
    <property type="match status" value="1"/>
</dbReference>
<name>A0ABV8UZH9_9GAMM</name>
<dbReference type="PANTHER" id="PTHR42776">
    <property type="entry name" value="SERINE PEPTIDASE S9 FAMILY MEMBER"/>
    <property type="match status" value="1"/>
</dbReference>
<feature type="chain" id="PRO_5045141534" evidence="3">
    <location>
        <begin position="25"/>
        <end position="690"/>
    </location>
</feature>
<dbReference type="SUPFAM" id="SSF82171">
    <property type="entry name" value="DPP6 N-terminal domain-like"/>
    <property type="match status" value="1"/>
</dbReference>
<dbReference type="Gene3D" id="3.40.50.1820">
    <property type="entry name" value="alpha/beta hydrolase"/>
    <property type="match status" value="1"/>
</dbReference>
<gene>
    <name evidence="6" type="ORF">ACFOX3_00890</name>
</gene>
<comment type="caution">
    <text evidence="6">The sequence shown here is derived from an EMBL/GenBank/DDBJ whole genome shotgun (WGS) entry which is preliminary data.</text>
</comment>
<feature type="domain" description="Peptidase S9 prolyl oligopeptidase catalytic" evidence="4">
    <location>
        <begin position="465"/>
        <end position="672"/>
    </location>
</feature>
<dbReference type="Pfam" id="PF00930">
    <property type="entry name" value="DPPIV_N"/>
    <property type="match status" value="1"/>
</dbReference>
<feature type="domain" description="Dipeptidylpeptidase IV N-terminal" evidence="5">
    <location>
        <begin position="191"/>
        <end position="279"/>
    </location>
</feature>
<dbReference type="InterPro" id="IPR011659">
    <property type="entry name" value="WD40"/>
</dbReference>
<keyword evidence="3" id="KW-0732">Signal</keyword>
<dbReference type="PANTHER" id="PTHR42776:SF27">
    <property type="entry name" value="DIPEPTIDYL PEPTIDASE FAMILY MEMBER 6"/>
    <property type="match status" value="1"/>
</dbReference>
<evidence type="ECO:0000256" key="3">
    <source>
        <dbReference type="SAM" id="SignalP"/>
    </source>
</evidence>
<evidence type="ECO:0000256" key="1">
    <source>
        <dbReference type="ARBA" id="ARBA00022801"/>
    </source>
</evidence>
<accession>A0ABV8UZH9</accession>
<dbReference type="EMBL" id="JBHSCX010000001">
    <property type="protein sequence ID" value="MFC4360832.1"/>
    <property type="molecule type" value="Genomic_DNA"/>
</dbReference>
<evidence type="ECO:0000259" key="4">
    <source>
        <dbReference type="Pfam" id="PF00326"/>
    </source>
</evidence>
<organism evidence="6 7">
    <name type="scientific">Simiduia curdlanivorans</name>
    <dbReference type="NCBI Taxonomy" id="1492769"/>
    <lineage>
        <taxon>Bacteria</taxon>
        <taxon>Pseudomonadati</taxon>
        <taxon>Pseudomonadota</taxon>
        <taxon>Gammaproteobacteria</taxon>
        <taxon>Cellvibrionales</taxon>
        <taxon>Cellvibrionaceae</taxon>
        <taxon>Simiduia</taxon>
    </lineage>
</organism>
<feature type="signal peptide" evidence="3">
    <location>
        <begin position="1"/>
        <end position="24"/>
    </location>
</feature>
<evidence type="ECO:0000313" key="6">
    <source>
        <dbReference type="EMBL" id="MFC4360832.1"/>
    </source>
</evidence>
<evidence type="ECO:0000256" key="2">
    <source>
        <dbReference type="ARBA" id="ARBA00022825"/>
    </source>
</evidence>